<keyword evidence="1" id="KW-0862">Zinc</keyword>
<dbReference type="InterPro" id="IPR000253">
    <property type="entry name" value="FHA_dom"/>
</dbReference>
<dbReference type="InterPro" id="IPR013083">
    <property type="entry name" value="Znf_RING/FYVE/PHD"/>
</dbReference>
<feature type="domain" description="FHA" evidence="4">
    <location>
        <begin position="489"/>
        <end position="537"/>
    </location>
</feature>
<comment type="caution">
    <text evidence="6">The sequence shown here is derived from an EMBL/GenBank/DDBJ whole genome shotgun (WGS) entry which is preliminary data.</text>
</comment>
<dbReference type="Gene3D" id="3.30.40.10">
    <property type="entry name" value="Zinc/RING finger domain, C3HC4 (zinc finger)"/>
    <property type="match status" value="1"/>
</dbReference>
<dbReference type="SMART" id="SM00240">
    <property type="entry name" value="FHA"/>
    <property type="match status" value="2"/>
</dbReference>
<keyword evidence="3" id="KW-0812">Transmembrane</keyword>
<dbReference type="SUPFAM" id="SSF47769">
    <property type="entry name" value="SAM/Pointed domain"/>
    <property type="match status" value="1"/>
</dbReference>
<dbReference type="SMART" id="SM00454">
    <property type="entry name" value="SAM"/>
    <property type="match status" value="2"/>
</dbReference>
<evidence type="ECO:0000256" key="2">
    <source>
        <dbReference type="SAM" id="MobiDB-lite"/>
    </source>
</evidence>
<feature type="domain" description="RING-type" evidence="5">
    <location>
        <begin position="883"/>
        <end position="922"/>
    </location>
</feature>
<dbReference type="PANTHER" id="PTHR23308">
    <property type="entry name" value="NUCLEAR INHIBITOR OF PROTEIN PHOSPHATASE-1"/>
    <property type="match status" value="1"/>
</dbReference>
<keyword evidence="1" id="KW-0479">Metal-binding</keyword>
<evidence type="ECO:0000259" key="4">
    <source>
        <dbReference type="PROSITE" id="PS50006"/>
    </source>
</evidence>
<protein>
    <submittedName>
        <fullName evidence="6">Baculoviral IAP repeat containing</fullName>
    </submittedName>
</protein>
<dbReference type="InterPro" id="IPR013761">
    <property type="entry name" value="SAM/pointed_sf"/>
</dbReference>
<keyword evidence="3" id="KW-0472">Membrane</keyword>
<reference evidence="6 7" key="1">
    <citation type="submission" date="2020-04" db="EMBL/GenBank/DDBJ databases">
        <title>Perkinsus olseni comparative genomics.</title>
        <authorList>
            <person name="Bogema D.R."/>
        </authorList>
    </citation>
    <scope>NUCLEOTIDE SEQUENCE [LARGE SCALE GENOMIC DNA]</scope>
    <source>
        <strain evidence="6">ATCC PRA-31</strain>
    </source>
</reference>
<dbReference type="Pfam" id="PF13920">
    <property type="entry name" value="zf-C3HC4_3"/>
    <property type="match status" value="1"/>
</dbReference>
<feature type="domain" description="FHA" evidence="4">
    <location>
        <begin position="614"/>
        <end position="661"/>
    </location>
</feature>
<dbReference type="PROSITE" id="PS50006">
    <property type="entry name" value="FHA_DOMAIN"/>
    <property type="match status" value="2"/>
</dbReference>
<dbReference type="InterPro" id="IPR001660">
    <property type="entry name" value="SAM"/>
</dbReference>
<dbReference type="PROSITE" id="PS50089">
    <property type="entry name" value="ZF_RING_2"/>
    <property type="match status" value="1"/>
</dbReference>
<dbReference type="InterPro" id="IPR050923">
    <property type="entry name" value="Cell_Proc_Reg/RNA_Proc"/>
</dbReference>
<dbReference type="InterPro" id="IPR008984">
    <property type="entry name" value="SMAD_FHA_dom_sf"/>
</dbReference>
<dbReference type="SMART" id="SM00184">
    <property type="entry name" value="RING"/>
    <property type="match status" value="1"/>
</dbReference>
<feature type="transmembrane region" description="Helical" evidence="3">
    <location>
        <begin position="240"/>
        <end position="256"/>
    </location>
</feature>
<feature type="region of interest" description="Disordered" evidence="2">
    <location>
        <begin position="728"/>
        <end position="797"/>
    </location>
</feature>
<gene>
    <name evidence="6" type="primary">BIRC2_1</name>
    <name evidence="6" type="ORF">FOL46_002416</name>
</gene>
<dbReference type="GO" id="GO:0008270">
    <property type="term" value="F:zinc ion binding"/>
    <property type="evidence" value="ECO:0007669"/>
    <property type="project" value="UniProtKB-KW"/>
</dbReference>
<sequence>MVLIGDYLEHSSTLLVVLHSDYFSRLWCVYEFACFLRRHKPKDVHIISPQGVTLCLLRPILALFLKLIKGSFVEGPRDYLVSIMTGLVWLLIDMIAVCELSDYTSRTLSHSIAVCGTPLRSFKISETQCAFESDRQYIYDNIEHDYGRMSLFENFIRERVSQSLIDAHLRVPCLTCVAMSIPMFWLALEKTVEWVTSGEINHPGIFIAAELLMITVYINVTYPIAVSLMIRVRRCIKSKFIIAFVLTLGACVAQTFVRKCSTAGPKWFPLVMASALLHAFAVAWLHRIDDVQTWLEFVNLKREYGEALRAAKVDGAKLIRLTADVDGNVFGSSVSTGVRSLLEEALRPLLEAHRSGASSFPRSLAAKGICDWNVEEVQDWLGYIGLKEKYGPALKAAKVKGLELLYMMSAIPESPFRETGVGPETLARVEEALKKKVQGLQYSPLEAGVVAERSSRLMLGQLENGAVSGEVTLDQLRLCDTFEFRNNLLRCGRSRSGNDVVVFDSTMSRRHFEVEVDSMESDTAFVRDMGSSTGTFIMVPYARVEADDIEDFECEMPARLRLGWRTDVYVCTRVCDEDENRLGISVEVEIGFGEDAGSVFGPFPCRDDGESVSLIAGRDPERCSVVLTDPQVSSVHCEIVWDPANEGMVRIRDFSSTNRTWHRVGHLNSEQDPPPYPIYAGDVIKAGEVAFVLFDRLAWSGVPADLDDQSEAAGDASGASSLVLVPTHLEPPRDLPIRSRHAVSRPRGSRRPPIPTRSGHDCEPATREQAQPDTGRSVRTYHDGPSSVIEGGEGEDGVPQIFPSDIFHARLEMLASQREAHAVPSAPAVPRDTRLRRLDSLFPELAVDRASPLHGVMEAIIDGSDNLENGHMNNGQVKDEDACKVCYERAIDTVLVPCGHFVVCSVCVLRLDDTDKQCPICRTAYQLAQKIFK</sequence>
<evidence type="ECO:0000256" key="3">
    <source>
        <dbReference type="SAM" id="Phobius"/>
    </source>
</evidence>
<dbReference type="InterPro" id="IPR001841">
    <property type="entry name" value="Znf_RING"/>
</dbReference>
<feature type="transmembrane region" description="Helical" evidence="3">
    <location>
        <begin position="205"/>
        <end position="228"/>
    </location>
</feature>
<feature type="transmembrane region" description="Helical" evidence="3">
    <location>
        <begin position="79"/>
        <end position="98"/>
    </location>
</feature>
<dbReference type="Pfam" id="PF00498">
    <property type="entry name" value="FHA"/>
    <property type="match status" value="2"/>
</dbReference>
<keyword evidence="3" id="KW-1133">Transmembrane helix</keyword>
<dbReference type="SUPFAM" id="SSF49879">
    <property type="entry name" value="SMAD/FHA domain"/>
    <property type="match status" value="2"/>
</dbReference>
<evidence type="ECO:0000313" key="6">
    <source>
        <dbReference type="EMBL" id="KAF4667599.1"/>
    </source>
</evidence>
<accession>A0A7J6M7X7</accession>
<evidence type="ECO:0000259" key="5">
    <source>
        <dbReference type="PROSITE" id="PS50089"/>
    </source>
</evidence>
<dbReference type="Proteomes" id="UP000572268">
    <property type="component" value="Unassembled WGS sequence"/>
</dbReference>
<dbReference type="SUPFAM" id="SSF57850">
    <property type="entry name" value="RING/U-box"/>
    <property type="match status" value="1"/>
</dbReference>
<feature type="compositionally biased region" description="Basic residues" evidence="2">
    <location>
        <begin position="738"/>
        <end position="750"/>
    </location>
</feature>
<proteinExistence type="predicted"/>
<organism evidence="6 7">
    <name type="scientific">Perkinsus olseni</name>
    <name type="common">Perkinsus atlanticus</name>
    <dbReference type="NCBI Taxonomy" id="32597"/>
    <lineage>
        <taxon>Eukaryota</taxon>
        <taxon>Sar</taxon>
        <taxon>Alveolata</taxon>
        <taxon>Perkinsozoa</taxon>
        <taxon>Perkinsea</taxon>
        <taxon>Perkinsida</taxon>
        <taxon>Perkinsidae</taxon>
        <taxon>Perkinsus</taxon>
    </lineage>
</organism>
<evidence type="ECO:0000256" key="1">
    <source>
        <dbReference type="PROSITE-ProRule" id="PRU00175"/>
    </source>
</evidence>
<name>A0A7J6M7X7_PEROL</name>
<feature type="transmembrane region" description="Helical" evidence="3">
    <location>
        <begin position="167"/>
        <end position="185"/>
    </location>
</feature>
<dbReference type="Gene3D" id="2.60.200.20">
    <property type="match status" value="2"/>
</dbReference>
<dbReference type="CDD" id="cd00060">
    <property type="entry name" value="FHA"/>
    <property type="match status" value="2"/>
</dbReference>
<dbReference type="AlphaFoldDB" id="A0A7J6M7X7"/>
<keyword evidence="1" id="KW-0863">Zinc-finger</keyword>
<evidence type="ECO:0000313" key="7">
    <source>
        <dbReference type="Proteomes" id="UP000572268"/>
    </source>
</evidence>
<dbReference type="EMBL" id="JABANN010000178">
    <property type="protein sequence ID" value="KAF4667599.1"/>
    <property type="molecule type" value="Genomic_DNA"/>
</dbReference>